<dbReference type="SUPFAM" id="SSF53448">
    <property type="entry name" value="Nucleotide-diphospho-sugar transferases"/>
    <property type="match status" value="1"/>
</dbReference>
<dbReference type="PANTHER" id="PTHR48090">
    <property type="entry name" value="UNDECAPRENYL-PHOSPHATE 4-DEOXY-4-FORMAMIDO-L-ARABINOSE TRANSFERASE-RELATED"/>
    <property type="match status" value="1"/>
</dbReference>
<dbReference type="Proteomes" id="UP001368500">
    <property type="component" value="Unassembled WGS sequence"/>
</dbReference>
<feature type="transmembrane region" description="Helical" evidence="9">
    <location>
        <begin position="296"/>
        <end position="317"/>
    </location>
</feature>
<evidence type="ECO:0000256" key="4">
    <source>
        <dbReference type="ARBA" id="ARBA00022692"/>
    </source>
</evidence>
<evidence type="ECO:0000256" key="6">
    <source>
        <dbReference type="ARBA" id="ARBA00022989"/>
    </source>
</evidence>
<evidence type="ECO:0000256" key="9">
    <source>
        <dbReference type="SAM" id="Phobius"/>
    </source>
</evidence>
<dbReference type="PANTHER" id="PTHR48090:SF3">
    <property type="entry name" value="UNDECAPRENYL-PHOSPHATE 4-DEOXY-4-FORMAMIDO-L-ARABINOSE TRANSFERASE"/>
    <property type="match status" value="1"/>
</dbReference>
<dbReference type="RefSeq" id="WP_341376823.1">
    <property type="nucleotide sequence ID" value="NZ_JBBUTF010000037.1"/>
</dbReference>
<dbReference type="Pfam" id="PF00535">
    <property type="entry name" value="Glycos_transf_2"/>
    <property type="match status" value="1"/>
</dbReference>
<reference evidence="11 12" key="1">
    <citation type="submission" date="2024-04" db="EMBL/GenBank/DDBJ databases">
        <title>Novel species of the genus Ideonella isolated from streams.</title>
        <authorList>
            <person name="Lu H."/>
        </authorList>
    </citation>
    <scope>NUCLEOTIDE SEQUENCE [LARGE SCALE GENOMIC DNA]</scope>
    <source>
        <strain evidence="11 12">BYS139W</strain>
    </source>
</reference>
<dbReference type="InterPro" id="IPR050256">
    <property type="entry name" value="Glycosyltransferase_2"/>
</dbReference>
<keyword evidence="2 11" id="KW-0328">Glycosyltransferase</keyword>
<dbReference type="InterPro" id="IPR029044">
    <property type="entry name" value="Nucleotide-diphossugar_trans"/>
</dbReference>
<evidence type="ECO:0000256" key="1">
    <source>
        <dbReference type="ARBA" id="ARBA00022475"/>
    </source>
</evidence>
<evidence type="ECO:0000313" key="12">
    <source>
        <dbReference type="Proteomes" id="UP001368500"/>
    </source>
</evidence>
<name>A0ABU9BGF9_9BURK</name>
<proteinExistence type="predicted"/>
<evidence type="ECO:0000313" key="11">
    <source>
        <dbReference type="EMBL" id="MEK8029035.1"/>
    </source>
</evidence>
<evidence type="ECO:0000256" key="7">
    <source>
        <dbReference type="ARBA" id="ARBA00023136"/>
    </source>
</evidence>
<feature type="compositionally biased region" description="Basic and acidic residues" evidence="8">
    <location>
        <begin position="351"/>
        <end position="363"/>
    </location>
</feature>
<keyword evidence="4 9" id="KW-0812">Transmembrane</keyword>
<evidence type="ECO:0000256" key="5">
    <source>
        <dbReference type="ARBA" id="ARBA00022985"/>
    </source>
</evidence>
<dbReference type="EMBL" id="JBBUTF010000037">
    <property type="protein sequence ID" value="MEK8029035.1"/>
    <property type="molecule type" value="Genomic_DNA"/>
</dbReference>
<evidence type="ECO:0000259" key="10">
    <source>
        <dbReference type="Pfam" id="PF00535"/>
    </source>
</evidence>
<comment type="caution">
    <text evidence="11">The sequence shown here is derived from an EMBL/GenBank/DDBJ whole genome shotgun (WGS) entry which is preliminary data.</text>
</comment>
<keyword evidence="7 9" id="KW-0472">Membrane</keyword>
<keyword evidence="1" id="KW-1003">Cell membrane</keyword>
<dbReference type="EC" id="2.4.-.-" evidence="11"/>
<feature type="transmembrane region" description="Helical" evidence="9">
    <location>
        <begin position="262"/>
        <end position="284"/>
    </location>
</feature>
<evidence type="ECO:0000256" key="3">
    <source>
        <dbReference type="ARBA" id="ARBA00022679"/>
    </source>
</evidence>
<keyword evidence="6 9" id="KW-1133">Transmembrane helix</keyword>
<dbReference type="GO" id="GO:0016757">
    <property type="term" value="F:glycosyltransferase activity"/>
    <property type="evidence" value="ECO:0007669"/>
    <property type="project" value="UniProtKB-KW"/>
</dbReference>
<accession>A0ABU9BGF9</accession>
<feature type="domain" description="Glycosyltransferase 2-like" evidence="10">
    <location>
        <begin position="31"/>
        <end position="196"/>
    </location>
</feature>
<feature type="region of interest" description="Disordered" evidence="8">
    <location>
        <begin position="339"/>
        <end position="363"/>
    </location>
</feature>
<evidence type="ECO:0000256" key="2">
    <source>
        <dbReference type="ARBA" id="ARBA00022676"/>
    </source>
</evidence>
<dbReference type="CDD" id="cd04187">
    <property type="entry name" value="DPM1_like_bac"/>
    <property type="match status" value="1"/>
</dbReference>
<dbReference type="Gene3D" id="3.90.550.10">
    <property type="entry name" value="Spore Coat Polysaccharide Biosynthesis Protein SpsA, Chain A"/>
    <property type="match status" value="1"/>
</dbReference>
<keyword evidence="5" id="KW-0448">Lipopolysaccharide biosynthesis</keyword>
<protein>
    <submittedName>
        <fullName evidence="11">Glycosyltransferase family 2 protein</fullName>
        <ecNumber evidence="11">2.4.-.-</ecNumber>
    </submittedName>
</protein>
<gene>
    <name evidence="11" type="ORF">AACH11_24015</name>
</gene>
<keyword evidence="3 11" id="KW-0808">Transferase</keyword>
<dbReference type="InterPro" id="IPR001173">
    <property type="entry name" value="Glyco_trans_2-like"/>
</dbReference>
<evidence type="ECO:0000256" key="8">
    <source>
        <dbReference type="SAM" id="MobiDB-lite"/>
    </source>
</evidence>
<keyword evidence="12" id="KW-1185">Reference proteome</keyword>
<sequence length="363" mass="40163">MSYTVAPPRSLTAFLSVPAPAPRPAARPAVSVVVPIYNEVDNLADLVDQVHAALAARPGGFELICVDDGSRDGSDRRLQALAATRPWLRPLRLARNYGQSTALQAGFDIARGRCIATLDGDLQNDPADLPALLDRLDTDPDIDMISGWRHQRQDGALSRRLPSRLANRLISWATDVQLHDYGCALKVYRREIIERIHLYGELHRFIPSLAREAGARIAEVPVHHRPRTRGQSKYGIDRTFRVLLDLLLIVFVLRYRQRPLHIFGGLGLAMGLPGGMMLLWLLGLKLVAGQPIGQRPMLMAAVMLLLMGLQFIVAGVISEMLMRVYHEGRPHAQYHLRTDVTPPSAQAPGRDPGRDPDGARRAA</sequence>
<organism evidence="11 12">
    <name type="scientific">Pseudaquabacterium rugosum</name>
    <dbReference type="NCBI Taxonomy" id="2984194"/>
    <lineage>
        <taxon>Bacteria</taxon>
        <taxon>Pseudomonadati</taxon>
        <taxon>Pseudomonadota</taxon>
        <taxon>Betaproteobacteria</taxon>
        <taxon>Burkholderiales</taxon>
        <taxon>Sphaerotilaceae</taxon>
        <taxon>Pseudaquabacterium</taxon>
    </lineage>
</organism>